<keyword evidence="9 15" id="KW-0408">Iron</keyword>
<dbReference type="Gene3D" id="6.10.140.2100">
    <property type="match status" value="1"/>
</dbReference>
<dbReference type="InterPro" id="IPR009050">
    <property type="entry name" value="Globin-like_sf"/>
</dbReference>
<comment type="catalytic activity">
    <reaction evidence="14">
        <text>H2O2 + AH2 = A + 2 H2O</text>
        <dbReference type="Rhea" id="RHEA:30275"/>
        <dbReference type="ChEBI" id="CHEBI:13193"/>
        <dbReference type="ChEBI" id="CHEBI:15377"/>
        <dbReference type="ChEBI" id="CHEBI:16240"/>
        <dbReference type="ChEBI" id="CHEBI:17499"/>
    </reaction>
</comment>
<dbReference type="Ensembl" id="ENSSFOT00015019421.2">
    <property type="protein sequence ID" value="ENSSFOP00015019201.1"/>
    <property type="gene ID" value="ENSSFOG00015012290.2"/>
</dbReference>
<evidence type="ECO:0000256" key="14">
    <source>
        <dbReference type="ARBA" id="ARBA00049931"/>
    </source>
</evidence>
<keyword evidence="10 15" id="KW-0514">Muscle protein</keyword>
<evidence type="ECO:0000313" key="17">
    <source>
        <dbReference type="Ensembl" id="ENSSFOP00015019201.1"/>
    </source>
</evidence>
<dbReference type="GO" id="GO:0070062">
    <property type="term" value="C:extracellular exosome"/>
    <property type="evidence" value="ECO:0007669"/>
    <property type="project" value="TreeGrafter"/>
</dbReference>
<evidence type="ECO:0000256" key="12">
    <source>
        <dbReference type="ARBA" id="ARBA00044514"/>
    </source>
</evidence>
<dbReference type="AlphaFoldDB" id="A0A8C9RRS6"/>
<keyword evidence="5 15" id="KW-0349">Heme</keyword>
<evidence type="ECO:0000256" key="11">
    <source>
        <dbReference type="ARBA" id="ARBA00044498"/>
    </source>
</evidence>
<dbReference type="SUPFAM" id="SSF46458">
    <property type="entry name" value="Globin-like"/>
    <property type="match status" value="1"/>
</dbReference>
<dbReference type="GO" id="GO:0020037">
    <property type="term" value="F:heme binding"/>
    <property type="evidence" value="ECO:0007669"/>
    <property type="project" value="UniProtKB-UniRule"/>
</dbReference>
<evidence type="ECO:0000256" key="15">
    <source>
        <dbReference type="RuleBase" id="RU251113"/>
    </source>
</evidence>
<dbReference type="GO" id="GO:0016491">
    <property type="term" value="F:oxidoreductase activity"/>
    <property type="evidence" value="ECO:0007669"/>
    <property type="project" value="UniProtKB-KW"/>
</dbReference>
<keyword evidence="18" id="KW-1185">Reference proteome</keyword>
<evidence type="ECO:0000256" key="9">
    <source>
        <dbReference type="ARBA" id="ARBA00023004"/>
    </source>
</evidence>
<reference evidence="17" key="2">
    <citation type="submission" date="2025-08" db="UniProtKB">
        <authorList>
            <consortium name="Ensembl"/>
        </authorList>
    </citation>
    <scope>IDENTIFICATION</scope>
</reference>
<sequence length="149" mass="16606">MADFNQVLKCWDAVQVDYNGMGRAVLLRLFHDYTETQRLLHKFLTAQQNELVTNPAVAAHGALVLKKLVMVTCDGTLTPMNCVVLPLTSLCLHFPSQPLSDATVKVMGEKVGLEADDQASMRKVMDVTVTEIDGYYKNDPYWSQGKVKT</sequence>
<dbReference type="PROSITE" id="PS01033">
    <property type="entry name" value="GLOBIN"/>
    <property type="match status" value="1"/>
</dbReference>
<comment type="subunit">
    <text evidence="12">Monomeric.</text>
</comment>
<evidence type="ECO:0000259" key="16">
    <source>
        <dbReference type="PROSITE" id="PS01033"/>
    </source>
</evidence>
<evidence type="ECO:0000256" key="10">
    <source>
        <dbReference type="ARBA" id="ARBA00023179"/>
    </source>
</evidence>
<dbReference type="Proteomes" id="UP000694397">
    <property type="component" value="Chromosome 20"/>
</dbReference>
<dbReference type="SMR" id="A0A8C9RRS6"/>
<evidence type="ECO:0000256" key="5">
    <source>
        <dbReference type="ARBA" id="ARBA00022617"/>
    </source>
</evidence>
<dbReference type="InterPro" id="IPR002335">
    <property type="entry name" value="Myoglobin"/>
</dbReference>
<accession>A0A8C9RRS6</accession>
<evidence type="ECO:0000256" key="8">
    <source>
        <dbReference type="ARBA" id="ARBA00023002"/>
    </source>
</evidence>
<dbReference type="PANTHER" id="PTHR47132">
    <property type="entry name" value="MYOGLOBIN"/>
    <property type="match status" value="1"/>
</dbReference>
<dbReference type="GO" id="GO:0016528">
    <property type="term" value="C:sarcoplasm"/>
    <property type="evidence" value="ECO:0007669"/>
    <property type="project" value="UniProtKB-SubCell"/>
</dbReference>
<reference evidence="17" key="3">
    <citation type="submission" date="2025-09" db="UniProtKB">
        <authorList>
            <consortium name="Ensembl"/>
        </authorList>
    </citation>
    <scope>IDENTIFICATION</scope>
</reference>
<name>A0A8C9RRS6_SCLFO</name>
<evidence type="ECO:0000256" key="6">
    <source>
        <dbReference type="ARBA" id="ARBA00022621"/>
    </source>
</evidence>
<evidence type="ECO:0000256" key="13">
    <source>
        <dbReference type="ARBA" id="ARBA00048118"/>
    </source>
</evidence>
<proteinExistence type="inferred from homology"/>
<comment type="function">
    <text evidence="15">Monomeric heme protein which primary function is to store oxygen and facilitate its diffusion within muscle tissues. Reversibly binds oxygen through a pentacoordinated heme iron and enables its timely and efficient release as needed during periods of heightened demand. Depending on the oxidative conditions of tissues and cells, and in addition to its ability to bind oxygen, it also has a nitrite reductase activity whereby it regulates the production of bioactive nitric oxide. Under stress conditions, like hypoxia and anoxia, it also protects cells against reactive oxygen species thanks to its pseudoperoxidase activity.</text>
</comment>
<evidence type="ECO:0000256" key="7">
    <source>
        <dbReference type="ARBA" id="ARBA00022723"/>
    </source>
</evidence>
<evidence type="ECO:0000256" key="3">
    <source>
        <dbReference type="ARBA" id="ARBA00022448"/>
    </source>
</evidence>
<dbReference type="GO" id="GO:0019825">
    <property type="term" value="F:oxygen binding"/>
    <property type="evidence" value="ECO:0007669"/>
    <property type="project" value="UniProtKB-UniRule"/>
</dbReference>
<keyword evidence="3 15" id="KW-0813">Transport</keyword>
<dbReference type="PRINTS" id="PR00613">
    <property type="entry name" value="MYOGLOBIN"/>
</dbReference>
<dbReference type="InterPro" id="IPR000971">
    <property type="entry name" value="Globin"/>
</dbReference>
<dbReference type="GO" id="GO:0046872">
    <property type="term" value="F:metal ion binding"/>
    <property type="evidence" value="ECO:0007669"/>
    <property type="project" value="UniProtKB-KW"/>
</dbReference>
<protein>
    <recommendedName>
        <fullName evidence="2 15">Myoglobin</fullName>
    </recommendedName>
</protein>
<comment type="subcellular location">
    <subcellularLocation>
        <location evidence="11">Cytoplasm</location>
        <location evidence="11">Sarcoplasm</location>
    </subcellularLocation>
</comment>
<evidence type="ECO:0000313" key="18">
    <source>
        <dbReference type="Proteomes" id="UP000694397"/>
    </source>
</evidence>
<dbReference type="OrthoDB" id="6344802at2759"/>
<keyword evidence="4" id="KW-0963">Cytoplasm</keyword>
<feature type="domain" description="Globin" evidence="16">
    <location>
        <begin position="1"/>
        <end position="137"/>
    </location>
</feature>
<comment type="similarity">
    <text evidence="1 15">Belongs to the globin family.</text>
</comment>
<evidence type="ECO:0000256" key="2">
    <source>
        <dbReference type="ARBA" id="ARBA00019044"/>
    </source>
</evidence>
<keyword evidence="7 15" id="KW-0479">Metal-binding</keyword>
<keyword evidence="8" id="KW-0560">Oxidoreductase</keyword>
<keyword evidence="6 15" id="KW-0561">Oxygen transport</keyword>
<evidence type="ECO:0000256" key="1">
    <source>
        <dbReference type="ARBA" id="ARBA00008705"/>
    </source>
</evidence>
<evidence type="ECO:0000256" key="4">
    <source>
        <dbReference type="ARBA" id="ARBA00022490"/>
    </source>
</evidence>
<dbReference type="GO" id="GO:0005344">
    <property type="term" value="F:oxygen carrier activity"/>
    <property type="evidence" value="ECO:0007669"/>
    <property type="project" value="UniProtKB-UniRule"/>
</dbReference>
<comment type="catalytic activity">
    <reaction evidence="13">
        <text>Fe(III)-heme b-[protein] + nitric oxide + H2O = Fe(II)-heme b-[protein] + nitrite + 2 H(+)</text>
        <dbReference type="Rhea" id="RHEA:77711"/>
        <dbReference type="Rhea" id="RHEA-COMP:18975"/>
        <dbReference type="Rhea" id="RHEA-COMP:18976"/>
        <dbReference type="ChEBI" id="CHEBI:15377"/>
        <dbReference type="ChEBI" id="CHEBI:15378"/>
        <dbReference type="ChEBI" id="CHEBI:16301"/>
        <dbReference type="ChEBI" id="CHEBI:16480"/>
        <dbReference type="ChEBI" id="CHEBI:55376"/>
        <dbReference type="ChEBI" id="CHEBI:60344"/>
    </reaction>
    <physiologicalReaction direction="right-to-left" evidence="13">
        <dbReference type="Rhea" id="RHEA:77713"/>
    </physiologicalReaction>
</comment>
<reference evidence="17 18" key="1">
    <citation type="submission" date="2019-04" db="EMBL/GenBank/DDBJ databases">
        <authorList>
            <consortium name="Wellcome Sanger Institute Data Sharing"/>
        </authorList>
    </citation>
    <scope>NUCLEOTIDE SEQUENCE [LARGE SCALE GENOMIC DNA]</scope>
</reference>
<organism evidence="17 18">
    <name type="scientific">Scleropages formosus</name>
    <name type="common">Asian bonytongue</name>
    <name type="synonym">Osteoglossum formosum</name>
    <dbReference type="NCBI Taxonomy" id="113540"/>
    <lineage>
        <taxon>Eukaryota</taxon>
        <taxon>Metazoa</taxon>
        <taxon>Chordata</taxon>
        <taxon>Craniata</taxon>
        <taxon>Vertebrata</taxon>
        <taxon>Euteleostomi</taxon>
        <taxon>Actinopterygii</taxon>
        <taxon>Neopterygii</taxon>
        <taxon>Teleostei</taxon>
        <taxon>Osteoglossocephala</taxon>
        <taxon>Osteoglossomorpha</taxon>
        <taxon>Osteoglossiformes</taxon>
        <taxon>Osteoglossidae</taxon>
        <taxon>Scleropages</taxon>
    </lineage>
</organism>
<dbReference type="PANTHER" id="PTHR47132:SF1">
    <property type="entry name" value="MYOGLOBIN"/>
    <property type="match status" value="1"/>
</dbReference>